<organism evidence="2 3">
    <name type="scientific">Microbulbifer variabilis</name>
    <dbReference type="NCBI Taxonomy" id="266805"/>
    <lineage>
        <taxon>Bacteria</taxon>
        <taxon>Pseudomonadati</taxon>
        <taxon>Pseudomonadota</taxon>
        <taxon>Gammaproteobacteria</taxon>
        <taxon>Cellvibrionales</taxon>
        <taxon>Microbulbiferaceae</taxon>
        <taxon>Microbulbifer</taxon>
    </lineage>
</organism>
<dbReference type="Proteomes" id="UP001055658">
    <property type="component" value="Chromosome"/>
</dbReference>
<proteinExistence type="predicted"/>
<evidence type="ECO:0000313" key="2">
    <source>
        <dbReference type="EMBL" id="USD20450.1"/>
    </source>
</evidence>
<feature type="transmembrane region" description="Helical" evidence="1">
    <location>
        <begin position="27"/>
        <end position="43"/>
    </location>
</feature>
<keyword evidence="1" id="KW-0812">Transmembrane</keyword>
<keyword evidence="1" id="KW-1133">Transmembrane helix</keyword>
<feature type="transmembrane region" description="Helical" evidence="1">
    <location>
        <begin position="5"/>
        <end position="21"/>
    </location>
</feature>
<name>A0ABY4V948_9GAMM</name>
<sequence length="327" mass="37363">MNIAIVLNTIALIASLLWLAFEPGFEPFIVAITAILTLIGLSIKSSKSNKKEIVVESDYQKSVDAESNVKKPTEVELVASRFRESLELMNEGNLYSPFTIAKLAQLMKLHKIGELERVFNAEEEPSFEFITHFCNTFGISKNWLIHGQGTPYSNPEQTNFDPLEYYSEIEKENPNRIYFIMNNSEVGEVFILLELSDFKYKILQRTWHVSSHVGGGGRRQIYGLYKLIRKLKKNDHSLKCGGRILEPEVFEKLLSGRVFPESVLSRPSFENPWWDDFTDVYGKYPISSNYEEWYGKGFSYAQSVVREKLEAESANKSIQQIANAAAD</sequence>
<gene>
    <name evidence="2" type="ORF">MJO52_15400</name>
</gene>
<evidence type="ECO:0000256" key="1">
    <source>
        <dbReference type="SAM" id="Phobius"/>
    </source>
</evidence>
<protein>
    <recommendedName>
        <fullName evidence="4">HTH cro/C1-type domain-containing protein</fullName>
    </recommendedName>
</protein>
<evidence type="ECO:0000313" key="3">
    <source>
        <dbReference type="Proteomes" id="UP001055658"/>
    </source>
</evidence>
<dbReference type="RefSeq" id="WP_252082810.1">
    <property type="nucleotide sequence ID" value="NZ_CP092418.1"/>
</dbReference>
<evidence type="ECO:0008006" key="4">
    <source>
        <dbReference type="Google" id="ProtNLM"/>
    </source>
</evidence>
<keyword evidence="1" id="KW-0472">Membrane</keyword>
<accession>A0ABY4V948</accession>
<reference evidence="2" key="1">
    <citation type="submission" date="2022-02" db="EMBL/GenBank/DDBJ databases">
        <title>Coral-associated bacteria.</title>
        <authorList>
            <person name="Tang K."/>
            <person name="Wang X."/>
        </authorList>
    </citation>
    <scope>NUCLEOTIDE SEQUENCE</scope>
    <source>
        <strain evidence="2">SCSIO 43006</strain>
    </source>
</reference>
<keyword evidence="3" id="KW-1185">Reference proteome</keyword>
<dbReference type="EMBL" id="CP092418">
    <property type="protein sequence ID" value="USD20450.1"/>
    <property type="molecule type" value="Genomic_DNA"/>
</dbReference>